<proteinExistence type="predicted"/>
<dbReference type="SMART" id="SM00450">
    <property type="entry name" value="RHOD"/>
    <property type="match status" value="1"/>
</dbReference>
<dbReference type="EMBL" id="JAVRRG010000354">
    <property type="protein sequence ID" value="KAK5071408.1"/>
    <property type="molecule type" value="Genomic_DNA"/>
</dbReference>
<comment type="caution">
    <text evidence="2">The sequence shown here is derived from an EMBL/GenBank/DDBJ whole genome shotgun (WGS) entry which is preliminary data.</text>
</comment>
<dbReference type="Pfam" id="PF00581">
    <property type="entry name" value="Rhodanese"/>
    <property type="match status" value="1"/>
</dbReference>
<accession>A0ABR0JTK9</accession>
<feature type="domain" description="Rhodanese" evidence="1">
    <location>
        <begin position="8"/>
        <end position="109"/>
    </location>
</feature>
<evidence type="ECO:0000313" key="2">
    <source>
        <dbReference type="EMBL" id="KAK5071408.1"/>
    </source>
</evidence>
<sequence length="114" mass="12580">MLETDQDLRAKYLLVDVRREDHQGSTILGSLNMPVQTLQSSLLTLYRLCSAAYIQKVIFYCGHSTGRGPRAAGLFDDEIQRNGGEAEMESLVLTEGFNGWSAAGGAFDKYTTKN</sequence>
<evidence type="ECO:0000313" key="3">
    <source>
        <dbReference type="Proteomes" id="UP001345013"/>
    </source>
</evidence>
<organism evidence="2 3">
    <name type="scientific">Lithohypha guttulata</name>
    <dbReference type="NCBI Taxonomy" id="1690604"/>
    <lineage>
        <taxon>Eukaryota</taxon>
        <taxon>Fungi</taxon>
        <taxon>Dikarya</taxon>
        <taxon>Ascomycota</taxon>
        <taxon>Pezizomycotina</taxon>
        <taxon>Eurotiomycetes</taxon>
        <taxon>Chaetothyriomycetidae</taxon>
        <taxon>Chaetothyriales</taxon>
        <taxon>Trichomeriaceae</taxon>
        <taxon>Lithohypha</taxon>
    </lineage>
</organism>
<evidence type="ECO:0000259" key="1">
    <source>
        <dbReference type="PROSITE" id="PS50206"/>
    </source>
</evidence>
<keyword evidence="3" id="KW-1185">Reference proteome</keyword>
<dbReference type="InterPro" id="IPR036873">
    <property type="entry name" value="Rhodanese-like_dom_sf"/>
</dbReference>
<dbReference type="Gene3D" id="3.40.250.10">
    <property type="entry name" value="Rhodanese-like domain"/>
    <property type="match status" value="1"/>
</dbReference>
<reference evidence="2 3" key="1">
    <citation type="submission" date="2023-08" db="EMBL/GenBank/DDBJ databases">
        <title>Black Yeasts Isolated from many extreme environments.</title>
        <authorList>
            <person name="Coleine C."/>
            <person name="Stajich J.E."/>
            <person name="Selbmann L."/>
        </authorList>
    </citation>
    <scope>NUCLEOTIDE SEQUENCE [LARGE SCALE GENOMIC DNA]</scope>
    <source>
        <strain evidence="2 3">CCFEE 5885</strain>
    </source>
</reference>
<name>A0ABR0JTK9_9EURO</name>
<dbReference type="Proteomes" id="UP001345013">
    <property type="component" value="Unassembled WGS sequence"/>
</dbReference>
<protein>
    <recommendedName>
        <fullName evidence="1">Rhodanese domain-containing protein</fullName>
    </recommendedName>
</protein>
<dbReference type="PANTHER" id="PTHR10828:SF50">
    <property type="entry name" value="REDUCTASE (ARC2), PUTATIVE (AFU_ORTHOLOGUE AFUA_6G13400)-RELATED"/>
    <property type="match status" value="1"/>
</dbReference>
<dbReference type="SUPFAM" id="SSF52821">
    <property type="entry name" value="Rhodanese/Cell cycle control phosphatase"/>
    <property type="match status" value="1"/>
</dbReference>
<dbReference type="PANTHER" id="PTHR10828">
    <property type="entry name" value="M-PHASE INDUCER PHOSPHATASE DUAL SPECIFICITY PHOSPHATASE CDC25"/>
    <property type="match status" value="1"/>
</dbReference>
<dbReference type="PROSITE" id="PS50206">
    <property type="entry name" value="RHODANESE_3"/>
    <property type="match status" value="1"/>
</dbReference>
<gene>
    <name evidence="2" type="ORF">LTR24_010545</name>
</gene>
<dbReference type="InterPro" id="IPR001763">
    <property type="entry name" value="Rhodanese-like_dom"/>
</dbReference>